<feature type="chain" id="PRO_5022164665" description="PepSY domain-containing protein" evidence="1">
    <location>
        <begin position="22"/>
        <end position="120"/>
    </location>
</feature>
<dbReference type="AlphaFoldDB" id="A0A562ZNS7"/>
<sequence>MKSIAIAIAIAIASASALSLAAPAFADKGSSCHFHGSTPAKEETVLGCAAQRKDALVASGKLDASWKGVKHEKIEQVDGKKGKEWKVTFKNPAAADKEKQSLYVFLSAPGNVLAANHSGK</sequence>
<evidence type="ECO:0000313" key="2">
    <source>
        <dbReference type="EMBL" id="TWO70057.1"/>
    </source>
</evidence>
<evidence type="ECO:0008006" key="4">
    <source>
        <dbReference type="Google" id="ProtNLM"/>
    </source>
</evidence>
<dbReference type="EMBL" id="VOBQ01000013">
    <property type="protein sequence ID" value="TWO70057.1"/>
    <property type="molecule type" value="Genomic_DNA"/>
</dbReference>
<dbReference type="OrthoDB" id="5298442at2"/>
<keyword evidence="3" id="KW-1185">Reference proteome</keyword>
<dbReference type="RefSeq" id="WP_145894253.1">
    <property type="nucleotide sequence ID" value="NZ_VOBQ01000013.1"/>
</dbReference>
<organism evidence="2 3">
    <name type="scientific">Caenimonas sedimenti</name>
    <dbReference type="NCBI Taxonomy" id="2596921"/>
    <lineage>
        <taxon>Bacteria</taxon>
        <taxon>Pseudomonadati</taxon>
        <taxon>Pseudomonadota</taxon>
        <taxon>Betaproteobacteria</taxon>
        <taxon>Burkholderiales</taxon>
        <taxon>Comamonadaceae</taxon>
        <taxon>Caenimonas</taxon>
    </lineage>
</organism>
<gene>
    <name evidence="2" type="ORF">FN976_17120</name>
</gene>
<comment type="caution">
    <text evidence="2">The sequence shown here is derived from an EMBL/GenBank/DDBJ whole genome shotgun (WGS) entry which is preliminary data.</text>
</comment>
<protein>
    <recommendedName>
        <fullName evidence="4">PepSY domain-containing protein</fullName>
    </recommendedName>
</protein>
<proteinExistence type="predicted"/>
<dbReference type="InterPro" id="IPR045503">
    <property type="entry name" value="DUF6488"/>
</dbReference>
<dbReference type="Proteomes" id="UP000318199">
    <property type="component" value="Unassembled WGS sequence"/>
</dbReference>
<accession>A0A562ZNS7</accession>
<evidence type="ECO:0000256" key="1">
    <source>
        <dbReference type="SAM" id="SignalP"/>
    </source>
</evidence>
<keyword evidence="1" id="KW-0732">Signal</keyword>
<name>A0A562ZNS7_9BURK</name>
<evidence type="ECO:0000313" key="3">
    <source>
        <dbReference type="Proteomes" id="UP000318199"/>
    </source>
</evidence>
<dbReference type="Pfam" id="PF20098">
    <property type="entry name" value="DUF6488"/>
    <property type="match status" value="1"/>
</dbReference>
<feature type="signal peptide" evidence="1">
    <location>
        <begin position="1"/>
        <end position="21"/>
    </location>
</feature>
<reference evidence="2 3" key="1">
    <citation type="submission" date="2019-07" db="EMBL/GenBank/DDBJ databases">
        <title>Caenimonas sedimenti sp. nov., isolated from activated sludge.</title>
        <authorList>
            <person name="Xu J."/>
        </authorList>
    </citation>
    <scope>NUCLEOTIDE SEQUENCE [LARGE SCALE GENOMIC DNA]</scope>
    <source>
        <strain evidence="2 3">HX-9-20</strain>
    </source>
</reference>